<evidence type="ECO:0000313" key="10">
    <source>
        <dbReference type="EMBL" id="NWO23350.1"/>
    </source>
</evidence>
<accession>A0A7Y8VS86</accession>
<dbReference type="GO" id="GO:0005886">
    <property type="term" value="C:plasma membrane"/>
    <property type="evidence" value="ECO:0007669"/>
    <property type="project" value="UniProtKB-SubCell"/>
</dbReference>
<feature type="transmembrane region" description="Helical" evidence="9">
    <location>
        <begin position="61"/>
        <end position="90"/>
    </location>
</feature>
<sequence length="475" mass="51519">MEKAINDVVLAVSDVLYRPWLVPLLLLAGGLYFTMRTRFIQLSMFKESIKVVSEKPKSENGISSFGALMVSTASRVGTGNIIGVATAIILGGAGSIFWMWLTALFGGATAFIESTLAQIYKKRNHEGNSYGGPAYYMRDALNARWLGVFFSIIVMFTYAVGYNMLAAYNLQSTFNTFSFYNENTPKVIGVILAIAFGAIVLGGAKRLSDVTKVLVPVMGIVYVGVALIVIILNIKNVPHMFGTIFKNAFDFKAIFGGFTGSCIMFGIKRGLYSNEAGMGSAPNAAATADVSHPVKQGLVQMLSVFIDTLLICSTTAFLCLITDVNPHAYIDGDAANAAGYVQAAIHSTLGNFGPIFISVSMCFFAFTTLIGNYSYCEGCLAFVLKRDLKRSEEIIFRVAAIVLVYVGAVSQADLVWNMADMAQGLMVITNVPVILILGGIAIKCLNDYRKQRYEGIEPHFIAAHIGIKGETDFWK</sequence>
<dbReference type="NCBIfam" id="TIGR00835">
    <property type="entry name" value="agcS"/>
    <property type="match status" value="1"/>
</dbReference>
<evidence type="ECO:0000256" key="7">
    <source>
        <dbReference type="ARBA" id="ARBA00022989"/>
    </source>
</evidence>
<proteinExistence type="inferred from homology"/>
<evidence type="ECO:0000256" key="6">
    <source>
        <dbReference type="ARBA" id="ARBA00022847"/>
    </source>
</evidence>
<evidence type="ECO:0000256" key="2">
    <source>
        <dbReference type="ARBA" id="ARBA00009261"/>
    </source>
</evidence>
<organism evidence="10 11">
    <name type="scientific">Mogibacterium timidum</name>
    <dbReference type="NCBI Taxonomy" id="35519"/>
    <lineage>
        <taxon>Bacteria</taxon>
        <taxon>Bacillati</taxon>
        <taxon>Bacillota</taxon>
        <taxon>Clostridia</taxon>
        <taxon>Peptostreptococcales</taxon>
        <taxon>Anaerovoracaceae</taxon>
        <taxon>Mogibacterium</taxon>
    </lineage>
</organism>
<feature type="transmembrane region" description="Helical" evidence="9">
    <location>
        <begin position="422"/>
        <end position="442"/>
    </location>
</feature>
<evidence type="ECO:0000313" key="11">
    <source>
        <dbReference type="Proteomes" id="UP000526307"/>
    </source>
</evidence>
<dbReference type="PANTHER" id="PTHR30330">
    <property type="entry name" value="AGSS FAMILY TRANSPORTER, SODIUM-ALANINE"/>
    <property type="match status" value="1"/>
</dbReference>
<dbReference type="EMBL" id="JABXYR010000001">
    <property type="protein sequence ID" value="NWO23350.1"/>
    <property type="molecule type" value="Genomic_DNA"/>
</dbReference>
<dbReference type="PIRSF" id="PIRSF006060">
    <property type="entry name" value="AA_transporter"/>
    <property type="match status" value="1"/>
</dbReference>
<keyword evidence="5 9" id="KW-0812">Transmembrane</keyword>
<keyword evidence="7 9" id="KW-1133">Transmembrane helix</keyword>
<feature type="transmembrane region" description="Helical" evidence="9">
    <location>
        <begin position="187"/>
        <end position="204"/>
    </location>
</feature>
<dbReference type="InterPro" id="IPR001463">
    <property type="entry name" value="Na/Ala_symport"/>
</dbReference>
<dbReference type="Gene3D" id="1.20.1740.10">
    <property type="entry name" value="Amino acid/polyamine transporter I"/>
    <property type="match status" value="1"/>
</dbReference>
<reference evidence="10 11" key="1">
    <citation type="submission" date="2020-06" db="EMBL/GenBank/DDBJ databases">
        <title>Mogibacterium timidum strain W9173 genomic sequence.</title>
        <authorList>
            <person name="Wade W.G."/>
            <person name="Johnston C.D."/>
            <person name="Chen T."/>
            <person name="Dewhirst F.E."/>
        </authorList>
    </citation>
    <scope>NUCLEOTIDE SEQUENCE [LARGE SCALE GENOMIC DNA]</scope>
    <source>
        <strain evidence="10 11">W9173</strain>
    </source>
</reference>
<feature type="transmembrane region" description="Helical" evidence="9">
    <location>
        <begin position="213"/>
        <end position="234"/>
    </location>
</feature>
<evidence type="ECO:0000256" key="9">
    <source>
        <dbReference type="RuleBase" id="RU363064"/>
    </source>
</evidence>
<evidence type="ECO:0000256" key="3">
    <source>
        <dbReference type="ARBA" id="ARBA00022448"/>
    </source>
</evidence>
<feature type="transmembrane region" description="Helical" evidence="9">
    <location>
        <begin position="394"/>
        <end position="416"/>
    </location>
</feature>
<dbReference type="RefSeq" id="WP_178978469.1">
    <property type="nucleotide sequence ID" value="NZ_CAUTAN010000005.1"/>
</dbReference>
<evidence type="ECO:0000256" key="1">
    <source>
        <dbReference type="ARBA" id="ARBA00004651"/>
    </source>
</evidence>
<comment type="similarity">
    <text evidence="2 9">Belongs to the alanine or glycine:cation symporter (AGCS) (TC 2.A.25) family.</text>
</comment>
<name>A0A7Y8VS86_9FIRM</name>
<keyword evidence="8 9" id="KW-0472">Membrane</keyword>
<dbReference type="AlphaFoldDB" id="A0A7Y8VS86"/>
<evidence type="ECO:0000256" key="5">
    <source>
        <dbReference type="ARBA" id="ARBA00022692"/>
    </source>
</evidence>
<gene>
    <name evidence="10" type="ORF">HW270_04550</name>
</gene>
<keyword evidence="6 9" id="KW-0769">Symport</keyword>
<dbReference type="GO" id="GO:0005283">
    <property type="term" value="F:amino acid:sodium symporter activity"/>
    <property type="evidence" value="ECO:0007669"/>
    <property type="project" value="InterPro"/>
</dbReference>
<evidence type="ECO:0000256" key="8">
    <source>
        <dbReference type="ARBA" id="ARBA00023136"/>
    </source>
</evidence>
<dbReference type="PRINTS" id="PR00175">
    <property type="entry name" value="NAALASMPORT"/>
</dbReference>
<feature type="transmembrane region" description="Helical" evidence="9">
    <location>
        <begin position="355"/>
        <end position="373"/>
    </location>
</feature>
<feature type="transmembrane region" description="Helical" evidence="9">
    <location>
        <begin position="20"/>
        <end position="40"/>
    </location>
</feature>
<dbReference type="Proteomes" id="UP000526307">
    <property type="component" value="Unassembled WGS sequence"/>
</dbReference>
<comment type="subcellular location">
    <subcellularLocation>
        <location evidence="1 9">Cell membrane</location>
        <topology evidence="1 9">Multi-pass membrane protein</topology>
    </subcellularLocation>
</comment>
<dbReference type="FunFam" id="1.20.1740.10:FF:000004">
    <property type="entry name" value="Sodium:alanine symporter family protein"/>
    <property type="match status" value="1"/>
</dbReference>
<keyword evidence="4 9" id="KW-1003">Cell membrane</keyword>
<keyword evidence="3 9" id="KW-0813">Transport</keyword>
<comment type="caution">
    <text evidence="10">The sequence shown here is derived from an EMBL/GenBank/DDBJ whole genome shotgun (WGS) entry which is preliminary data.</text>
</comment>
<feature type="transmembrane region" description="Helical" evidence="9">
    <location>
        <begin position="145"/>
        <end position="167"/>
    </location>
</feature>
<keyword evidence="11" id="KW-1185">Reference proteome</keyword>
<dbReference type="Pfam" id="PF01235">
    <property type="entry name" value="Na_Ala_symp"/>
    <property type="match status" value="1"/>
</dbReference>
<evidence type="ECO:0000256" key="4">
    <source>
        <dbReference type="ARBA" id="ARBA00022475"/>
    </source>
</evidence>
<protein>
    <submittedName>
        <fullName evidence="10">Alanine:cation symporter family protein</fullName>
    </submittedName>
</protein>
<dbReference type="PANTHER" id="PTHR30330:SF1">
    <property type="entry name" value="AMINO-ACID CARRIER PROTEIN ALST"/>
    <property type="match status" value="1"/>
</dbReference>